<comment type="caution">
    <text evidence="2">The sequence shown here is derived from an EMBL/GenBank/DDBJ whole genome shotgun (WGS) entry which is preliminary data.</text>
</comment>
<organism evidence="2 3">
    <name type="scientific">Sphingobacterium griseoflavum</name>
    <dbReference type="NCBI Taxonomy" id="1474952"/>
    <lineage>
        <taxon>Bacteria</taxon>
        <taxon>Pseudomonadati</taxon>
        <taxon>Bacteroidota</taxon>
        <taxon>Sphingobacteriia</taxon>
        <taxon>Sphingobacteriales</taxon>
        <taxon>Sphingobacteriaceae</taxon>
        <taxon>Sphingobacterium</taxon>
    </lineage>
</organism>
<dbReference type="Proteomes" id="UP000620550">
    <property type="component" value="Unassembled WGS sequence"/>
</dbReference>
<accession>A0ABQ3HPP9</accession>
<evidence type="ECO:0000256" key="1">
    <source>
        <dbReference type="SAM" id="Coils"/>
    </source>
</evidence>
<keyword evidence="3" id="KW-1185">Reference proteome</keyword>
<proteinExistence type="predicted"/>
<feature type="coiled-coil region" evidence="1">
    <location>
        <begin position="22"/>
        <end position="72"/>
    </location>
</feature>
<keyword evidence="1" id="KW-0175">Coiled coil</keyword>
<evidence type="ECO:0000313" key="2">
    <source>
        <dbReference type="EMBL" id="GHE23211.1"/>
    </source>
</evidence>
<sequence>MLEASTKVALLALCQEKNDMRLQEITQAIAQAQEAIESDTKSSAGDKYETSREMMQQDLNRYHQQLLQAKKDALILQRIELQPKPRVALGSLVITNSATYFIASSLGKQKVGDTEYMVISAFSPIGTLLIDHAPGDTVNFNGREQQIVAIF</sequence>
<gene>
    <name evidence="2" type="ORF">GCM10017764_01790</name>
</gene>
<dbReference type="RefSeq" id="WP_189624714.1">
    <property type="nucleotide sequence ID" value="NZ_BNAF01000001.1"/>
</dbReference>
<reference evidence="3" key="1">
    <citation type="journal article" date="2019" name="Int. J. Syst. Evol. Microbiol.">
        <title>The Global Catalogue of Microorganisms (GCM) 10K type strain sequencing project: providing services to taxonomists for standard genome sequencing and annotation.</title>
        <authorList>
            <consortium name="The Broad Institute Genomics Platform"/>
            <consortium name="The Broad Institute Genome Sequencing Center for Infectious Disease"/>
            <person name="Wu L."/>
            <person name="Ma J."/>
        </authorList>
    </citation>
    <scope>NUCLEOTIDE SEQUENCE [LARGE SCALE GENOMIC DNA]</scope>
    <source>
        <strain evidence="3">CGMCC 1.12966</strain>
    </source>
</reference>
<name>A0ABQ3HPP9_9SPHI</name>
<evidence type="ECO:0008006" key="4">
    <source>
        <dbReference type="Google" id="ProtNLM"/>
    </source>
</evidence>
<evidence type="ECO:0000313" key="3">
    <source>
        <dbReference type="Proteomes" id="UP000620550"/>
    </source>
</evidence>
<protein>
    <recommendedName>
        <fullName evidence="4">3-oxoacyl-ACP synthase</fullName>
    </recommendedName>
</protein>
<dbReference type="EMBL" id="BNAF01000001">
    <property type="protein sequence ID" value="GHE23211.1"/>
    <property type="molecule type" value="Genomic_DNA"/>
</dbReference>